<proteinExistence type="predicted"/>
<dbReference type="CDD" id="cd00371">
    <property type="entry name" value="HMA"/>
    <property type="match status" value="1"/>
</dbReference>
<dbReference type="InterPro" id="IPR036163">
    <property type="entry name" value="HMA_dom_sf"/>
</dbReference>
<protein>
    <submittedName>
        <fullName evidence="1">Cation transporter p-type ATPase a CtpA domain protein</fullName>
    </submittedName>
</protein>
<gene>
    <name evidence="1" type="primary">ctpA</name>
    <name evidence="1" type="ORF">I551_7901</name>
</gene>
<dbReference type="EMBL" id="JAOL01000189">
    <property type="protein sequence ID" value="EUA85765.1"/>
    <property type="molecule type" value="Genomic_DNA"/>
</dbReference>
<evidence type="ECO:0000313" key="2">
    <source>
        <dbReference type="Proteomes" id="UP000020681"/>
    </source>
</evidence>
<accession>A0ABN0QMC4</accession>
<dbReference type="Gene3D" id="3.30.70.100">
    <property type="match status" value="1"/>
</dbReference>
<organism evidence="1 2">
    <name type="scientific">Mycobacterium ulcerans str. Harvey</name>
    <dbReference type="NCBI Taxonomy" id="1299332"/>
    <lineage>
        <taxon>Bacteria</taxon>
        <taxon>Bacillati</taxon>
        <taxon>Actinomycetota</taxon>
        <taxon>Actinomycetes</taxon>
        <taxon>Mycobacteriales</taxon>
        <taxon>Mycobacteriaceae</taxon>
        <taxon>Mycobacterium</taxon>
        <taxon>Mycobacterium ulcerans group</taxon>
    </lineage>
</organism>
<dbReference type="Proteomes" id="UP000020681">
    <property type="component" value="Unassembled WGS sequence"/>
</dbReference>
<dbReference type="SUPFAM" id="SSF55008">
    <property type="entry name" value="HMA, heavy metal-associated domain"/>
    <property type="match status" value="1"/>
</dbReference>
<sequence>MERDQQVQRFQLGITGMSCFACARKVQSTLNKVPGFGHR</sequence>
<evidence type="ECO:0000313" key="1">
    <source>
        <dbReference type="EMBL" id="EUA85765.1"/>
    </source>
</evidence>
<name>A0ABN0QMC4_MYCUL</name>
<comment type="caution">
    <text evidence="1">The sequence shown here is derived from an EMBL/GenBank/DDBJ whole genome shotgun (WGS) entry which is preliminary data.</text>
</comment>
<keyword evidence="2" id="KW-1185">Reference proteome</keyword>
<dbReference type="InterPro" id="IPR006121">
    <property type="entry name" value="HMA_dom"/>
</dbReference>
<reference evidence="1 2" key="1">
    <citation type="submission" date="2014-01" db="EMBL/GenBank/DDBJ databases">
        <authorList>
            <person name="Dobos K."/>
            <person name="Lenaerts A."/>
            <person name="Ordway D."/>
            <person name="DeGroote M.A."/>
            <person name="Parker T."/>
            <person name="Sizemore C."/>
            <person name="Tallon L.J."/>
            <person name="Sadzewicz L.K."/>
            <person name="Sengamalay N."/>
            <person name="Fraser C.M."/>
            <person name="Hine E."/>
            <person name="Shefchek K.A."/>
            <person name="Das S.P."/>
            <person name="Tettelin H."/>
        </authorList>
    </citation>
    <scope>NUCLEOTIDE SEQUENCE [LARGE SCALE GENOMIC DNA]</scope>
    <source>
        <strain evidence="1 2">Harvey</strain>
    </source>
</reference>